<dbReference type="PANTHER" id="PTHR37984">
    <property type="entry name" value="PROTEIN CBG26694"/>
    <property type="match status" value="1"/>
</dbReference>
<protein>
    <recommendedName>
        <fullName evidence="3">Integrase catalytic domain-containing protein</fullName>
    </recommendedName>
</protein>
<organism evidence="1 2">
    <name type="scientific">Hevea brasiliensis</name>
    <name type="common">Para rubber tree</name>
    <name type="synonym">Siphonia brasiliensis</name>
    <dbReference type="NCBI Taxonomy" id="3981"/>
    <lineage>
        <taxon>Eukaryota</taxon>
        <taxon>Viridiplantae</taxon>
        <taxon>Streptophyta</taxon>
        <taxon>Embryophyta</taxon>
        <taxon>Tracheophyta</taxon>
        <taxon>Spermatophyta</taxon>
        <taxon>Magnoliopsida</taxon>
        <taxon>eudicotyledons</taxon>
        <taxon>Gunneridae</taxon>
        <taxon>Pentapetalae</taxon>
        <taxon>rosids</taxon>
        <taxon>fabids</taxon>
        <taxon>Malpighiales</taxon>
        <taxon>Euphorbiaceae</taxon>
        <taxon>Crotonoideae</taxon>
        <taxon>Micrandreae</taxon>
        <taxon>Hevea</taxon>
    </lineage>
</organism>
<name>A0A6A6L819_HEVBR</name>
<evidence type="ECO:0000313" key="2">
    <source>
        <dbReference type="Proteomes" id="UP000467840"/>
    </source>
</evidence>
<accession>A0A6A6L819</accession>
<dbReference type="Proteomes" id="UP000467840">
    <property type="component" value="Chromosome 7"/>
</dbReference>
<dbReference type="AlphaFoldDB" id="A0A6A6L819"/>
<sequence length="197" mass="22629">MVTHPFTAKTTAKIFTMEIIRLHGMPESIVSDRDPVFLSNFLQELLRLQGTSKIDGQTKVSNCCLETYLRCFTSQQRNIGVNGCIGLNRFNTSFHTATGMTPFQVVYGIVLLPFPNSCREKKRFEAVSQELFDRDIMLRQRQYNLQRAQQRMLKAANAHRQEVTFEKAYKLQLPRIHPIFHVSQLKKAVGIHDVVAS</sequence>
<comment type="caution">
    <text evidence="1">The sequence shown here is derived from an EMBL/GenBank/DDBJ whole genome shotgun (WGS) entry which is preliminary data.</text>
</comment>
<evidence type="ECO:0000313" key="1">
    <source>
        <dbReference type="EMBL" id="KAF2295769.1"/>
    </source>
</evidence>
<dbReference type="InterPro" id="IPR050951">
    <property type="entry name" value="Retrovirus_Pol_polyprotein"/>
</dbReference>
<dbReference type="Gene3D" id="3.30.420.10">
    <property type="entry name" value="Ribonuclease H-like superfamily/Ribonuclease H"/>
    <property type="match status" value="1"/>
</dbReference>
<dbReference type="EMBL" id="JAAGAX010000013">
    <property type="protein sequence ID" value="KAF2295769.1"/>
    <property type="molecule type" value="Genomic_DNA"/>
</dbReference>
<dbReference type="GO" id="GO:0003676">
    <property type="term" value="F:nucleic acid binding"/>
    <property type="evidence" value="ECO:0007669"/>
    <property type="project" value="InterPro"/>
</dbReference>
<dbReference type="PANTHER" id="PTHR37984:SF5">
    <property type="entry name" value="PROTEIN NYNRIN-LIKE"/>
    <property type="match status" value="1"/>
</dbReference>
<dbReference type="InterPro" id="IPR012337">
    <property type="entry name" value="RNaseH-like_sf"/>
</dbReference>
<evidence type="ECO:0008006" key="3">
    <source>
        <dbReference type="Google" id="ProtNLM"/>
    </source>
</evidence>
<gene>
    <name evidence="1" type="ORF">GH714_033909</name>
</gene>
<reference evidence="1 2" key="1">
    <citation type="journal article" date="2020" name="Mol. Plant">
        <title>The Chromosome-Based Rubber Tree Genome Provides New Insights into Spurge Genome Evolution and Rubber Biosynthesis.</title>
        <authorList>
            <person name="Liu J."/>
            <person name="Shi C."/>
            <person name="Shi C.C."/>
            <person name="Li W."/>
            <person name="Zhang Q.J."/>
            <person name="Zhang Y."/>
            <person name="Li K."/>
            <person name="Lu H.F."/>
            <person name="Shi C."/>
            <person name="Zhu S.T."/>
            <person name="Xiao Z.Y."/>
            <person name="Nan H."/>
            <person name="Yue Y."/>
            <person name="Zhu X.G."/>
            <person name="Wu Y."/>
            <person name="Hong X.N."/>
            <person name="Fan G.Y."/>
            <person name="Tong Y."/>
            <person name="Zhang D."/>
            <person name="Mao C.L."/>
            <person name="Liu Y.L."/>
            <person name="Hao S.J."/>
            <person name="Liu W.Q."/>
            <person name="Lv M.Q."/>
            <person name="Zhang H.B."/>
            <person name="Liu Y."/>
            <person name="Hu-Tang G.R."/>
            <person name="Wang J.P."/>
            <person name="Wang J.H."/>
            <person name="Sun Y.H."/>
            <person name="Ni S.B."/>
            <person name="Chen W.B."/>
            <person name="Zhang X.C."/>
            <person name="Jiao Y.N."/>
            <person name="Eichler E.E."/>
            <person name="Li G.H."/>
            <person name="Liu X."/>
            <person name="Gao L.Z."/>
        </authorList>
    </citation>
    <scope>NUCLEOTIDE SEQUENCE [LARGE SCALE GENOMIC DNA]</scope>
    <source>
        <strain evidence="2">cv. GT1</strain>
        <tissue evidence="1">Leaf</tissue>
    </source>
</reference>
<dbReference type="InterPro" id="IPR036397">
    <property type="entry name" value="RNaseH_sf"/>
</dbReference>
<keyword evidence="2" id="KW-1185">Reference proteome</keyword>
<dbReference type="SUPFAM" id="SSF53098">
    <property type="entry name" value="Ribonuclease H-like"/>
    <property type="match status" value="1"/>
</dbReference>
<proteinExistence type="predicted"/>